<dbReference type="Pfam" id="PF14076">
    <property type="entry name" value="DUF4258"/>
    <property type="match status" value="1"/>
</dbReference>
<dbReference type="EMBL" id="JBHFNQ010000255">
    <property type="protein sequence ID" value="MFB2881933.1"/>
    <property type="molecule type" value="Genomic_DNA"/>
</dbReference>
<comment type="caution">
    <text evidence="1">The sequence shown here is derived from an EMBL/GenBank/DDBJ whole genome shotgun (WGS) entry which is preliminary data.</text>
</comment>
<dbReference type="RefSeq" id="WP_413274895.1">
    <property type="nucleotide sequence ID" value="NZ_JBHFNQ010000255.1"/>
</dbReference>
<gene>
    <name evidence="1" type="ORF">ACE1CC_34230</name>
</gene>
<dbReference type="Proteomes" id="UP001576774">
    <property type="component" value="Unassembled WGS sequence"/>
</dbReference>
<organism evidence="1 2">
    <name type="scientific">Floridaenema aerugineum BLCC-F46</name>
    <dbReference type="NCBI Taxonomy" id="3153654"/>
    <lineage>
        <taxon>Bacteria</taxon>
        <taxon>Bacillati</taxon>
        <taxon>Cyanobacteriota</taxon>
        <taxon>Cyanophyceae</taxon>
        <taxon>Oscillatoriophycideae</taxon>
        <taxon>Aerosakkonematales</taxon>
        <taxon>Aerosakkonemataceae</taxon>
        <taxon>Floridanema</taxon>
        <taxon>Floridanema aerugineum</taxon>
    </lineage>
</organism>
<sequence>MKPIRLTKHAQEQAIERGTNEAEIIDTIVTGNRQPAKNGRYKYQAIFQYNNDWQGQFYSVKKVVPIVTETDTELVVITVYTFYF</sequence>
<name>A0ABV4XGJ9_9CYAN</name>
<proteinExistence type="predicted"/>
<reference evidence="1 2" key="1">
    <citation type="submission" date="2024-09" db="EMBL/GenBank/DDBJ databases">
        <title>Floridaenema gen nov. (Aerosakkonemataceae, Aerosakkonematales ord. nov., Cyanobacteria) from benthic tropical and subtropical fresh waters, with the description of four new species.</title>
        <authorList>
            <person name="Moretto J.A."/>
            <person name="Berthold D.E."/>
            <person name="Lefler F.W."/>
            <person name="Huang I.-S."/>
            <person name="Laughinghouse H. IV."/>
        </authorList>
    </citation>
    <scope>NUCLEOTIDE SEQUENCE [LARGE SCALE GENOMIC DNA]</scope>
    <source>
        <strain evidence="1 2">BLCC-F46</strain>
    </source>
</reference>
<evidence type="ECO:0000313" key="2">
    <source>
        <dbReference type="Proteomes" id="UP001576774"/>
    </source>
</evidence>
<accession>A0ABV4XGJ9</accession>
<protein>
    <submittedName>
        <fullName evidence="1">DUF4258 domain-containing protein</fullName>
    </submittedName>
</protein>
<dbReference type="InterPro" id="IPR025354">
    <property type="entry name" value="DUF4258"/>
</dbReference>
<evidence type="ECO:0000313" key="1">
    <source>
        <dbReference type="EMBL" id="MFB2881933.1"/>
    </source>
</evidence>
<keyword evidence="2" id="KW-1185">Reference proteome</keyword>